<reference evidence="6 7" key="1">
    <citation type="submission" date="2020-08" db="EMBL/GenBank/DDBJ databases">
        <title>Sequencing the genomes of 1000 actinobacteria strains.</title>
        <authorList>
            <person name="Klenk H.-P."/>
        </authorList>
    </citation>
    <scope>NUCLEOTIDE SEQUENCE [LARGE SCALE GENOMIC DNA]</scope>
    <source>
        <strain evidence="6 7">DSM 43851</strain>
    </source>
</reference>
<dbReference type="PROSITE" id="PS01081">
    <property type="entry name" value="HTH_TETR_1"/>
    <property type="match status" value="1"/>
</dbReference>
<dbReference type="InterPro" id="IPR009057">
    <property type="entry name" value="Homeodomain-like_sf"/>
</dbReference>
<evidence type="ECO:0000313" key="7">
    <source>
        <dbReference type="Proteomes" id="UP000585638"/>
    </source>
</evidence>
<dbReference type="Pfam" id="PF00440">
    <property type="entry name" value="TetR_N"/>
    <property type="match status" value="1"/>
</dbReference>
<evidence type="ECO:0000256" key="1">
    <source>
        <dbReference type="ARBA" id="ARBA00023015"/>
    </source>
</evidence>
<dbReference type="InterPro" id="IPR023772">
    <property type="entry name" value="DNA-bd_HTH_TetR-type_CS"/>
</dbReference>
<keyword evidence="2 4" id="KW-0238">DNA-binding</keyword>
<dbReference type="Proteomes" id="UP000585638">
    <property type="component" value="Unassembled WGS sequence"/>
</dbReference>
<name>A0A7W9NJY8_9PSEU</name>
<keyword evidence="1" id="KW-0805">Transcription regulation</keyword>
<sequence>MKAARILDAAEELLVSYGYRRITVDEVARRAGVGKGTVYLYWPSKLELFGAVLTRDAARLVADQLDAMRADPAEVLLHRSMRWVFLAIMARPLARAWSTGDVELLGELMTRSRSGMLFAGGKRETTDRYLAVLHKHGLLLDEPSDLLAYRLSAAVTGSFVLESLTPDFDVEDKADALALTVRRAFEPSATPDPSAAAVEVVGLFSDWLSELLGELP</sequence>
<dbReference type="GO" id="GO:0003700">
    <property type="term" value="F:DNA-binding transcription factor activity"/>
    <property type="evidence" value="ECO:0007669"/>
    <property type="project" value="TreeGrafter"/>
</dbReference>
<comment type="caution">
    <text evidence="6">The sequence shown here is derived from an EMBL/GenBank/DDBJ whole genome shotgun (WGS) entry which is preliminary data.</text>
</comment>
<organism evidence="6 7">
    <name type="scientific">Kutzneria kofuensis</name>
    <dbReference type="NCBI Taxonomy" id="103725"/>
    <lineage>
        <taxon>Bacteria</taxon>
        <taxon>Bacillati</taxon>
        <taxon>Actinomycetota</taxon>
        <taxon>Actinomycetes</taxon>
        <taxon>Pseudonocardiales</taxon>
        <taxon>Pseudonocardiaceae</taxon>
        <taxon>Kutzneria</taxon>
    </lineage>
</organism>
<dbReference type="AlphaFoldDB" id="A0A7W9NJY8"/>
<evidence type="ECO:0000256" key="2">
    <source>
        <dbReference type="ARBA" id="ARBA00023125"/>
    </source>
</evidence>
<dbReference type="PANTHER" id="PTHR30055">
    <property type="entry name" value="HTH-TYPE TRANSCRIPTIONAL REGULATOR RUTR"/>
    <property type="match status" value="1"/>
</dbReference>
<dbReference type="PROSITE" id="PS50977">
    <property type="entry name" value="HTH_TETR_2"/>
    <property type="match status" value="1"/>
</dbReference>
<dbReference type="GO" id="GO:0000976">
    <property type="term" value="F:transcription cis-regulatory region binding"/>
    <property type="evidence" value="ECO:0007669"/>
    <property type="project" value="TreeGrafter"/>
</dbReference>
<dbReference type="InterPro" id="IPR001647">
    <property type="entry name" value="HTH_TetR"/>
</dbReference>
<feature type="DNA-binding region" description="H-T-H motif" evidence="4">
    <location>
        <begin position="23"/>
        <end position="42"/>
    </location>
</feature>
<keyword evidence="3" id="KW-0804">Transcription</keyword>
<proteinExistence type="predicted"/>
<protein>
    <submittedName>
        <fullName evidence="6">AcrR family transcriptional regulator</fullName>
    </submittedName>
</protein>
<gene>
    <name evidence="6" type="ORF">BJ998_006360</name>
</gene>
<feature type="domain" description="HTH tetR-type" evidence="5">
    <location>
        <begin position="1"/>
        <end position="60"/>
    </location>
</feature>
<dbReference type="EMBL" id="JACHIR010000001">
    <property type="protein sequence ID" value="MBB5895164.1"/>
    <property type="molecule type" value="Genomic_DNA"/>
</dbReference>
<evidence type="ECO:0000259" key="5">
    <source>
        <dbReference type="PROSITE" id="PS50977"/>
    </source>
</evidence>
<evidence type="ECO:0000256" key="4">
    <source>
        <dbReference type="PROSITE-ProRule" id="PRU00335"/>
    </source>
</evidence>
<dbReference type="SUPFAM" id="SSF46689">
    <property type="entry name" value="Homeodomain-like"/>
    <property type="match status" value="1"/>
</dbReference>
<dbReference type="Gene3D" id="1.10.357.10">
    <property type="entry name" value="Tetracycline Repressor, domain 2"/>
    <property type="match status" value="1"/>
</dbReference>
<accession>A0A7W9NJY8</accession>
<dbReference type="RefSeq" id="WP_184866991.1">
    <property type="nucleotide sequence ID" value="NZ_BAAAWY010000024.1"/>
</dbReference>
<keyword evidence="7" id="KW-1185">Reference proteome</keyword>
<evidence type="ECO:0000256" key="3">
    <source>
        <dbReference type="ARBA" id="ARBA00023163"/>
    </source>
</evidence>
<dbReference type="PRINTS" id="PR00455">
    <property type="entry name" value="HTHTETR"/>
</dbReference>
<evidence type="ECO:0000313" key="6">
    <source>
        <dbReference type="EMBL" id="MBB5895164.1"/>
    </source>
</evidence>
<dbReference type="InterPro" id="IPR050109">
    <property type="entry name" value="HTH-type_TetR-like_transc_reg"/>
</dbReference>
<dbReference type="PANTHER" id="PTHR30055:SF234">
    <property type="entry name" value="HTH-TYPE TRANSCRIPTIONAL REGULATOR BETI"/>
    <property type="match status" value="1"/>
</dbReference>